<accession>A0A8J6C0D4</accession>
<keyword evidence="2" id="KW-1185">Reference proteome</keyword>
<protein>
    <recommendedName>
        <fullName evidence="3">Regulator of chromosome condensation (RCC1) repeat-containing protein</fullName>
    </recommendedName>
</protein>
<dbReference type="AlphaFoldDB" id="A0A8J6C0D4"/>
<name>A0A8J6C0D4_9EUKA</name>
<organism evidence="1 2">
    <name type="scientific">Carpediemonas membranifera</name>
    <dbReference type="NCBI Taxonomy" id="201153"/>
    <lineage>
        <taxon>Eukaryota</taxon>
        <taxon>Metamonada</taxon>
        <taxon>Carpediemonas-like organisms</taxon>
        <taxon>Carpediemonas</taxon>
    </lineage>
</organism>
<reference evidence="1" key="1">
    <citation type="submission" date="2021-05" db="EMBL/GenBank/DDBJ databases">
        <title>A free-living protist that lacks canonical eukaryotic 1 DNA replication and segregation systems.</title>
        <authorList>
            <person name="Salas-Leiva D.E."/>
            <person name="Tromer E.C."/>
            <person name="Curtis B.A."/>
            <person name="Jerlstrom-Hultqvist J."/>
            <person name="Kolisko M."/>
            <person name="Yi Z."/>
            <person name="Salas-Leiva J.S."/>
            <person name="Gallot-Lavallee L."/>
            <person name="Kops G.J.P.L."/>
            <person name="Archibald J.M."/>
            <person name="Simpson A.G.B."/>
            <person name="Roger A.J."/>
        </authorList>
    </citation>
    <scope>NUCLEOTIDE SEQUENCE</scope>
    <source>
        <strain evidence="1">BICM</strain>
    </source>
</reference>
<comment type="caution">
    <text evidence="1">The sequence shown here is derived from an EMBL/GenBank/DDBJ whole genome shotgun (WGS) entry which is preliminary data.</text>
</comment>
<dbReference type="Proteomes" id="UP000717585">
    <property type="component" value="Unassembled WGS sequence"/>
</dbReference>
<evidence type="ECO:0008006" key="3">
    <source>
        <dbReference type="Google" id="ProtNLM"/>
    </source>
</evidence>
<proteinExistence type="predicted"/>
<dbReference type="EMBL" id="JAHDYR010000005">
    <property type="protein sequence ID" value="KAG9396471.1"/>
    <property type="molecule type" value="Genomic_DNA"/>
</dbReference>
<evidence type="ECO:0000313" key="2">
    <source>
        <dbReference type="Proteomes" id="UP000717585"/>
    </source>
</evidence>
<gene>
    <name evidence="1" type="ORF">J8273_1452</name>
</gene>
<sequence>MTLYQAQVSGVGFDSRTCQRSRPTATQAAVRLTGRYSRYIQRVRGLFYETVSDGVKPVDLWPSARQYAATLPAWHGNRVSIDVYVSNTLHLVLTPIGVGAAGPSSGLLVGEPVFTHDFTFRAVVGLPDQFIPSHVSGDCNHLIIASGEQQLVFGSNNEGQLGLGHTDRAGFVTPPLHIDEVLVAAPFNIYRSDDRCFYAGRLVDGAVETGLLPTDTVFVQNGKRRRILTPVPLAQSIKSFFAHVYDNISCVSTIVTVSDGSSTVSLDGITATVPFEVSAVLIKTSDAYDEEPFDEEPEPGATNVDGDGVLFLVDSNGVSHRIDMDDDEPASSEEQANVSARPGWQWLQRCH</sequence>
<evidence type="ECO:0000313" key="1">
    <source>
        <dbReference type="EMBL" id="KAG9396471.1"/>
    </source>
</evidence>